<evidence type="ECO:0000256" key="1">
    <source>
        <dbReference type="SAM" id="MobiDB-lite"/>
    </source>
</evidence>
<feature type="region of interest" description="Disordered" evidence="1">
    <location>
        <begin position="1"/>
        <end position="123"/>
    </location>
</feature>
<evidence type="ECO:0000313" key="2">
    <source>
        <dbReference type="EMBL" id="GHI11208.1"/>
    </source>
</evidence>
<sequence length="169" mass="18450">MVAEQRDDEDEEHQAEGGPQELVVRGGVAGGGRVEALDEHQAEAVEQDRDGEHEGVRVRGPEPDGQVREQRGRGEADGVAVGGIGDAAGGREADEEMTEHGDQDGAREERQLDSAAFGRAGCGWRGRGWLRHLRRQSGHTPKRSKQTDGMSAYVIVCRRVVTNGRKYRK</sequence>
<feature type="compositionally biased region" description="Acidic residues" evidence="1">
    <location>
        <begin position="1"/>
        <end position="13"/>
    </location>
</feature>
<feature type="compositionally biased region" description="Basic and acidic residues" evidence="1">
    <location>
        <begin position="35"/>
        <end position="76"/>
    </location>
</feature>
<dbReference type="Proteomes" id="UP000660554">
    <property type="component" value="Unassembled WGS sequence"/>
</dbReference>
<accession>A0ABQ3NEP7</accession>
<name>A0ABQ3NEP7_STRVG</name>
<protein>
    <submittedName>
        <fullName evidence="2">Uncharacterized protein</fullName>
    </submittedName>
</protein>
<feature type="compositionally biased region" description="Basic and acidic residues" evidence="1">
    <location>
        <begin position="98"/>
        <end position="112"/>
    </location>
</feature>
<comment type="caution">
    <text evidence="2">The sequence shown here is derived from an EMBL/GenBank/DDBJ whole genome shotgun (WGS) entry which is preliminary data.</text>
</comment>
<dbReference type="EMBL" id="BNDV01000002">
    <property type="protein sequence ID" value="GHI11208.1"/>
    <property type="molecule type" value="Genomic_DNA"/>
</dbReference>
<keyword evidence="3" id="KW-1185">Reference proteome</keyword>
<reference evidence="3" key="1">
    <citation type="submission" date="2020-09" db="EMBL/GenBank/DDBJ databases">
        <title>Whole genome shotgun sequence of Streptomyces cinnamonensis NBRC 15873.</title>
        <authorList>
            <person name="Komaki H."/>
            <person name="Tamura T."/>
        </authorList>
    </citation>
    <scope>NUCLEOTIDE SEQUENCE [LARGE SCALE GENOMIC DNA]</scope>
    <source>
        <strain evidence="3">NBRC 15873</strain>
    </source>
</reference>
<organism evidence="2 3">
    <name type="scientific">Streptomyces virginiae</name>
    <name type="common">Streptomyces cinnamonensis</name>
    <dbReference type="NCBI Taxonomy" id="1961"/>
    <lineage>
        <taxon>Bacteria</taxon>
        <taxon>Bacillati</taxon>
        <taxon>Actinomycetota</taxon>
        <taxon>Actinomycetes</taxon>
        <taxon>Kitasatosporales</taxon>
        <taxon>Streptomycetaceae</taxon>
        <taxon>Streptomyces</taxon>
    </lineage>
</organism>
<gene>
    <name evidence="2" type="ORF">Scinn_06710</name>
</gene>
<proteinExistence type="predicted"/>
<evidence type="ECO:0000313" key="3">
    <source>
        <dbReference type="Proteomes" id="UP000660554"/>
    </source>
</evidence>